<dbReference type="OrthoDB" id="4161332at2759"/>
<evidence type="ECO:0000256" key="7">
    <source>
        <dbReference type="ARBA" id="ARBA00023242"/>
    </source>
</evidence>
<dbReference type="Gene3D" id="4.10.240.10">
    <property type="entry name" value="Zn(2)-C6 fungal-type DNA-binding domain"/>
    <property type="match status" value="1"/>
</dbReference>
<gene>
    <name evidence="9" type="ORF">B7463_g6803</name>
</gene>
<dbReference type="GO" id="GO:0000981">
    <property type="term" value="F:DNA-binding transcription factor activity, RNA polymerase II-specific"/>
    <property type="evidence" value="ECO:0007669"/>
    <property type="project" value="InterPro"/>
</dbReference>
<dbReference type="Proteomes" id="UP000258309">
    <property type="component" value="Unassembled WGS sequence"/>
</dbReference>
<keyword evidence="5" id="KW-0238">DNA-binding</keyword>
<dbReference type="GO" id="GO:0008270">
    <property type="term" value="F:zinc ion binding"/>
    <property type="evidence" value="ECO:0007669"/>
    <property type="project" value="InterPro"/>
</dbReference>
<dbReference type="InterPro" id="IPR036864">
    <property type="entry name" value="Zn2-C6_fun-type_DNA-bd_sf"/>
</dbReference>
<evidence type="ECO:0000256" key="3">
    <source>
        <dbReference type="ARBA" id="ARBA00022833"/>
    </source>
</evidence>
<feature type="non-terminal residue" evidence="9">
    <location>
        <position position="671"/>
    </location>
</feature>
<name>A0A3E2H8B3_SCYLI</name>
<comment type="subcellular location">
    <subcellularLocation>
        <location evidence="1">Nucleus</location>
    </subcellularLocation>
</comment>
<protein>
    <recommendedName>
        <fullName evidence="8">Xylanolytic transcriptional activator regulatory domain-containing protein</fullName>
    </recommendedName>
</protein>
<dbReference type="Pfam" id="PF04082">
    <property type="entry name" value="Fungal_trans"/>
    <property type="match status" value="1"/>
</dbReference>
<keyword evidence="6" id="KW-0804">Transcription</keyword>
<dbReference type="STRING" id="5539.A0A3E2H8B3"/>
<feature type="non-terminal residue" evidence="9">
    <location>
        <position position="1"/>
    </location>
</feature>
<dbReference type="InterPro" id="IPR051615">
    <property type="entry name" value="Transcr_Regulatory_Elem"/>
</dbReference>
<comment type="caution">
    <text evidence="9">The sequence shown here is derived from an EMBL/GenBank/DDBJ whole genome shotgun (WGS) entry which is preliminary data.</text>
</comment>
<evidence type="ECO:0000256" key="2">
    <source>
        <dbReference type="ARBA" id="ARBA00022723"/>
    </source>
</evidence>
<reference evidence="9 10" key="1">
    <citation type="submission" date="2018-05" db="EMBL/GenBank/DDBJ databases">
        <title>Draft genome sequence of Scytalidium lignicola DSM 105466, a ubiquitous saprotrophic fungus.</title>
        <authorList>
            <person name="Buettner E."/>
            <person name="Gebauer A.M."/>
            <person name="Hofrichter M."/>
            <person name="Liers C."/>
            <person name="Kellner H."/>
        </authorList>
    </citation>
    <scope>NUCLEOTIDE SEQUENCE [LARGE SCALE GENOMIC DNA]</scope>
    <source>
        <strain evidence="9 10">DSM 105466</strain>
    </source>
</reference>
<dbReference type="OMA" id="INGPYYS"/>
<dbReference type="CDD" id="cd12148">
    <property type="entry name" value="fungal_TF_MHR"/>
    <property type="match status" value="1"/>
</dbReference>
<dbReference type="SMART" id="SM00906">
    <property type="entry name" value="Fungal_trans"/>
    <property type="match status" value="1"/>
</dbReference>
<evidence type="ECO:0000256" key="1">
    <source>
        <dbReference type="ARBA" id="ARBA00004123"/>
    </source>
</evidence>
<dbReference type="GO" id="GO:0003677">
    <property type="term" value="F:DNA binding"/>
    <property type="evidence" value="ECO:0007669"/>
    <property type="project" value="UniProtKB-KW"/>
</dbReference>
<proteinExistence type="predicted"/>
<keyword evidence="3" id="KW-0862">Zinc</keyword>
<keyword evidence="2" id="KW-0479">Metal-binding</keyword>
<evidence type="ECO:0000256" key="6">
    <source>
        <dbReference type="ARBA" id="ARBA00023163"/>
    </source>
</evidence>
<evidence type="ECO:0000313" key="10">
    <source>
        <dbReference type="Proteomes" id="UP000258309"/>
    </source>
</evidence>
<accession>A0A3E2H8B3</accession>
<dbReference type="PANTHER" id="PTHR31313">
    <property type="entry name" value="TY1 ENHANCER ACTIVATOR"/>
    <property type="match status" value="1"/>
</dbReference>
<dbReference type="GO" id="GO:0005634">
    <property type="term" value="C:nucleus"/>
    <property type="evidence" value="ECO:0007669"/>
    <property type="project" value="UniProtKB-SubCell"/>
</dbReference>
<keyword evidence="7" id="KW-0539">Nucleus</keyword>
<dbReference type="AlphaFoldDB" id="A0A3E2H8B3"/>
<sequence>MLRHSTNGRTRLFNVVKCGGEHPVCNRCTIRREACNYKLGPTLSYTQRLERRIAELESQLSIRSPSDVSTSSKTGADSSSALREISGNFGGLGVDERGVTFQGSTSFFQLPREILNSLAETVPRTVRQTEDGLGLRERLVTNAWKQRMLESLAETPEPFNTLIQNHWVWINPLFNFIYRPAFTRDMEVLGPYYSHMLLNAMLSHSVRWCKADPDLYALLEPYDGGSLFGRQARTLLHDEIVNGQAKIPTIQTLLLLSAQENSQGSRTQAWLYSGMAFRLVEEMGINIDSQRYAGLVQLSDEDVEIRRRLFWSCYFYDKMISLYLGRSPSMQHSHVSPPQIMLDDSSENELWSPYGVTYPKGAEYPPTPARSISCFMHMCPLSVILNQILVHLYNPFRPNTDADIEGCVEREGHALSAWWDDLPVFLRIDPKNLPYYCPPSHIVTLNCLYHAFRILLYRPMLSRGALTTSRRPDPEHFIECVSSATSIIAIFDLFCRSFGYNRCVLSLAYSVYTAASIFLLQVQAATTRDDQAFRRLEFCMRGLDRVKEANPIIADALSLITQELSKIDSSLASITAGQSIFLHESQQEEHTDDEEHAIIQHSQVFDHPDETSLLQEHEPTREDFSFDDIQITPQMFEAFSSLEPISATVGALEKEMGYGVVTTRATSNFFT</sequence>
<dbReference type="CDD" id="cd00067">
    <property type="entry name" value="GAL4"/>
    <property type="match status" value="1"/>
</dbReference>
<evidence type="ECO:0000259" key="8">
    <source>
        <dbReference type="SMART" id="SM00906"/>
    </source>
</evidence>
<keyword evidence="10" id="KW-1185">Reference proteome</keyword>
<organism evidence="9 10">
    <name type="scientific">Scytalidium lignicola</name>
    <name type="common">Hyphomycete</name>
    <dbReference type="NCBI Taxonomy" id="5539"/>
    <lineage>
        <taxon>Eukaryota</taxon>
        <taxon>Fungi</taxon>
        <taxon>Dikarya</taxon>
        <taxon>Ascomycota</taxon>
        <taxon>Pezizomycotina</taxon>
        <taxon>Leotiomycetes</taxon>
        <taxon>Leotiomycetes incertae sedis</taxon>
        <taxon>Scytalidium</taxon>
    </lineage>
</organism>
<evidence type="ECO:0000256" key="4">
    <source>
        <dbReference type="ARBA" id="ARBA00023015"/>
    </source>
</evidence>
<dbReference type="InterPro" id="IPR001138">
    <property type="entry name" value="Zn2Cys6_DnaBD"/>
</dbReference>
<evidence type="ECO:0000256" key="5">
    <source>
        <dbReference type="ARBA" id="ARBA00023125"/>
    </source>
</evidence>
<dbReference type="InterPro" id="IPR007219">
    <property type="entry name" value="XnlR_reg_dom"/>
</dbReference>
<feature type="domain" description="Xylanolytic transcriptional activator regulatory" evidence="8">
    <location>
        <begin position="269"/>
        <end position="345"/>
    </location>
</feature>
<keyword evidence="4" id="KW-0805">Transcription regulation</keyword>
<dbReference type="PANTHER" id="PTHR31313:SF85">
    <property type="entry name" value="ZN(II)2CYS6 TRANSCRIPTION FACTOR (EUROFUNG)"/>
    <property type="match status" value="1"/>
</dbReference>
<evidence type="ECO:0000313" key="9">
    <source>
        <dbReference type="EMBL" id="RFU29537.1"/>
    </source>
</evidence>
<dbReference type="EMBL" id="NCSJ02000125">
    <property type="protein sequence ID" value="RFU29537.1"/>
    <property type="molecule type" value="Genomic_DNA"/>
</dbReference>
<dbReference type="GO" id="GO:0006351">
    <property type="term" value="P:DNA-templated transcription"/>
    <property type="evidence" value="ECO:0007669"/>
    <property type="project" value="InterPro"/>
</dbReference>